<gene>
    <name evidence="2" type="ORF">DLJ74_09605</name>
</gene>
<protein>
    <recommendedName>
        <fullName evidence="4">Spore coat protein</fullName>
    </recommendedName>
</protein>
<name>A0A317KZ32_9BACI</name>
<dbReference type="EMBL" id="QGTD01000008">
    <property type="protein sequence ID" value="PWU68675.1"/>
    <property type="molecule type" value="Genomic_DNA"/>
</dbReference>
<evidence type="ECO:0008006" key="4">
    <source>
        <dbReference type="Google" id="ProtNLM"/>
    </source>
</evidence>
<sequence>MRHRRHCGMPTKTIVCPTQYNQAHTCSESNVNIIHPSHTTVTNHHLVKNTHYYPHTTSYQNTMDEINVNGGANPPGFNPMGPGNFPGGFFR</sequence>
<comment type="caution">
    <text evidence="2">The sequence shown here is derived from an EMBL/GenBank/DDBJ whole genome shotgun (WGS) entry which is preliminary data.</text>
</comment>
<feature type="compositionally biased region" description="Low complexity" evidence="1">
    <location>
        <begin position="69"/>
        <end position="83"/>
    </location>
</feature>
<dbReference type="Pfam" id="PF11122">
    <property type="entry name" value="Spore-coat_CotD"/>
    <property type="match status" value="1"/>
</dbReference>
<reference evidence="2 3" key="1">
    <citation type="submission" date="2018-05" db="EMBL/GenBank/DDBJ databases">
        <title>Genomic analysis of Gracilibacillus dipsosauri DD1 reveals novel features of a salt-tolerant amylase.</title>
        <authorList>
            <person name="Deutch C.E."/>
            <person name="Yang S."/>
        </authorList>
    </citation>
    <scope>NUCLEOTIDE SEQUENCE [LARGE SCALE GENOMIC DNA]</scope>
    <source>
        <strain evidence="2 3">DD1</strain>
    </source>
</reference>
<dbReference type="InterPro" id="IPR020108">
    <property type="entry name" value="Spore_coat_CotD"/>
</dbReference>
<evidence type="ECO:0000313" key="3">
    <source>
        <dbReference type="Proteomes" id="UP000245624"/>
    </source>
</evidence>
<organism evidence="2 3">
    <name type="scientific">Gracilibacillus dipsosauri</name>
    <dbReference type="NCBI Taxonomy" id="178340"/>
    <lineage>
        <taxon>Bacteria</taxon>
        <taxon>Bacillati</taxon>
        <taxon>Bacillota</taxon>
        <taxon>Bacilli</taxon>
        <taxon>Bacillales</taxon>
        <taxon>Bacillaceae</taxon>
        <taxon>Gracilibacillus</taxon>
    </lineage>
</organism>
<keyword evidence="3" id="KW-1185">Reference proteome</keyword>
<dbReference type="OrthoDB" id="2455195at2"/>
<dbReference type="RefSeq" id="WP_109984287.1">
    <property type="nucleotide sequence ID" value="NZ_JAJUIE010000002.1"/>
</dbReference>
<feature type="region of interest" description="Disordered" evidence="1">
    <location>
        <begin position="69"/>
        <end position="91"/>
    </location>
</feature>
<dbReference type="AlphaFoldDB" id="A0A317KZ32"/>
<dbReference type="Proteomes" id="UP000245624">
    <property type="component" value="Unassembled WGS sequence"/>
</dbReference>
<evidence type="ECO:0000313" key="2">
    <source>
        <dbReference type="EMBL" id="PWU68675.1"/>
    </source>
</evidence>
<proteinExistence type="predicted"/>
<accession>A0A317KZ32</accession>
<evidence type="ECO:0000256" key="1">
    <source>
        <dbReference type="SAM" id="MobiDB-lite"/>
    </source>
</evidence>